<name>A0A8T0CHP2_9GAMM</name>
<protein>
    <submittedName>
        <fullName evidence="1">Uncharacterized protein</fullName>
    </submittedName>
</protein>
<accession>A0A8T0CHP2</accession>
<evidence type="ECO:0000313" key="2">
    <source>
        <dbReference type="Proteomes" id="UP000016480"/>
    </source>
</evidence>
<evidence type="ECO:0000313" key="1">
    <source>
        <dbReference type="EMBL" id="KAF7789052.1"/>
    </source>
</evidence>
<dbReference type="Proteomes" id="UP000016480">
    <property type="component" value="Unassembled WGS sequence"/>
</dbReference>
<organism evidence="1 2">
    <name type="scientific">Pseudoalteromonas rubra</name>
    <dbReference type="NCBI Taxonomy" id="43658"/>
    <lineage>
        <taxon>Bacteria</taxon>
        <taxon>Pseudomonadati</taxon>
        <taxon>Pseudomonadota</taxon>
        <taxon>Gammaproteobacteria</taxon>
        <taxon>Alteromonadales</taxon>
        <taxon>Pseudoalteromonadaceae</taxon>
        <taxon>Pseudoalteromonas</taxon>
    </lineage>
</organism>
<dbReference type="AlphaFoldDB" id="A0A8T0CHP2"/>
<comment type="caution">
    <text evidence="1">The sequence shown here is derived from an EMBL/GenBank/DDBJ whole genome shotgun (WGS) entry which is preliminary data.</text>
</comment>
<dbReference type="EMBL" id="AHCD03000018">
    <property type="protein sequence ID" value="KAF7789052.1"/>
    <property type="molecule type" value="Genomic_DNA"/>
</dbReference>
<proteinExistence type="predicted"/>
<sequence>MQNQAVNSQHVTVEAALSYSATKNQNNKEPPCTLFIAFFRYYLLH</sequence>
<gene>
    <name evidence="1" type="ORF">PRUB_a5375</name>
</gene>
<reference evidence="1 2" key="1">
    <citation type="journal article" date="2012" name="J. Bacteriol.">
        <title>Genome sequence of the cycloprodigiosin-producing bacterial strain Pseudoalteromonas rubra ATCC 29570(T).</title>
        <authorList>
            <person name="Xie B.B."/>
            <person name="Shu Y.L."/>
            <person name="Qin Q.L."/>
            <person name="Rong J.C."/>
            <person name="Zhang X.Y."/>
            <person name="Chen X.L."/>
            <person name="Zhou B.C."/>
            <person name="Zhang Y.Z."/>
        </authorList>
    </citation>
    <scope>NUCLEOTIDE SEQUENCE [LARGE SCALE GENOMIC DNA]</scope>
    <source>
        <strain evidence="1 2">DSM 6842</strain>
    </source>
</reference>